<evidence type="ECO:0000313" key="2">
    <source>
        <dbReference type="Proteomes" id="UP000295807"/>
    </source>
</evidence>
<protein>
    <recommendedName>
        <fullName evidence="3">Lipoprotein</fullName>
    </recommendedName>
</protein>
<dbReference type="OrthoDB" id="1086662at2"/>
<reference evidence="1 2" key="1">
    <citation type="submission" date="2019-03" db="EMBL/GenBank/DDBJ databases">
        <title>Genomic Encyclopedia of Type Strains, Phase IV (KMG-IV): sequencing the most valuable type-strain genomes for metagenomic binning, comparative biology and taxonomic classification.</title>
        <authorList>
            <person name="Goeker M."/>
        </authorList>
    </citation>
    <scope>NUCLEOTIDE SEQUENCE [LARGE SCALE GENOMIC DNA]</scope>
    <source>
        <strain evidence="1 2">DSM 21100</strain>
    </source>
</reference>
<dbReference type="RefSeq" id="WP_132129578.1">
    <property type="nucleotide sequence ID" value="NZ_CP042432.1"/>
</dbReference>
<name>A0A4R3KQS0_9SPHI</name>
<evidence type="ECO:0000313" key="1">
    <source>
        <dbReference type="EMBL" id="TCS86569.1"/>
    </source>
</evidence>
<organism evidence="1 2">
    <name type="scientific">Anseongella ginsenosidimutans</name>
    <dbReference type="NCBI Taxonomy" id="496056"/>
    <lineage>
        <taxon>Bacteria</taxon>
        <taxon>Pseudomonadati</taxon>
        <taxon>Bacteroidota</taxon>
        <taxon>Sphingobacteriia</taxon>
        <taxon>Sphingobacteriales</taxon>
        <taxon>Sphingobacteriaceae</taxon>
        <taxon>Anseongella</taxon>
    </lineage>
</organism>
<gene>
    <name evidence="1" type="ORF">EDD80_107102</name>
</gene>
<dbReference type="Proteomes" id="UP000295807">
    <property type="component" value="Unassembled WGS sequence"/>
</dbReference>
<comment type="caution">
    <text evidence="1">The sequence shown here is derived from an EMBL/GenBank/DDBJ whole genome shotgun (WGS) entry which is preliminary data.</text>
</comment>
<dbReference type="AlphaFoldDB" id="A0A4R3KQS0"/>
<dbReference type="EMBL" id="SMAD01000007">
    <property type="protein sequence ID" value="TCS86569.1"/>
    <property type="molecule type" value="Genomic_DNA"/>
</dbReference>
<dbReference type="PROSITE" id="PS51257">
    <property type="entry name" value="PROKAR_LIPOPROTEIN"/>
    <property type="match status" value="1"/>
</dbReference>
<keyword evidence="2" id="KW-1185">Reference proteome</keyword>
<sequence length="148" mass="16280">MKKNTVYVVLLAFLFGAGACKKKKGEDALPVFPAPSWKAAETTDFPYSMTAVVKLPNSLQSGYQADDELAAFINEGCRGTGVPVKVGNDMTFYIMIRGAASEEERVRFKYFSAKTGHIYFSGNWAEFTVDGSYGTADQPRVLDLQPQK</sequence>
<accession>A0A4R3KQS0</accession>
<proteinExistence type="predicted"/>
<evidence type="ECO:0008006" key="3">
    <source>
        <dbReference type="Google" id="ProtNLM"/>
    </source>
</evidence>